<comment type="caution">
    <text evidence="19">The sequence shown here is derived from an EMBL/GenBank/DDBJ whole genome shotgun (WGS) entry which is preliminary data.</text>
</comment>
<dbReference type="Pfam" id="PF23106">
    <property type="entry name" value="EGF_Teneurin"/>
    <property type="match status" value="1"/>
</dbReference>
<comment type="subunit">
    <text evidence="14">Oligomer of disulfide-linked homodimers.</text>
</comment>
<reference evidence="19 20" key="1">
    <citation type="journal article" date="2021" name="Elife">
        <title>Chloroplast acquisition without the gene transfer in kleptoplastic sea slugs, Plakobranchus ocellatus.</title>
        <authorList>
            <person name="Maeda T."/>
            <person name="Takahashi S."/>
            <person name="Yoshida T."/>
            <person name="Shimamura S."/>
            <person name="Takaki Y."/>
            <person name="Nagai Y."/>
            <person name="Toyoda A."/>
            <person name="Suzuki Y."/>
            <person name="Arimoto A."/>
            <person name="Ishii H."/>
            <person name="Satoh N."/>
            <person name="Nishiyama T."/>
            <person name="Hasebe M."/>
            <person name="Maruyama T."/>
            <person name="Minagawa J."/>
            <person name="Obokata J."/>
            <person name="Shigenobu S."/>
        </authorList>
    </citation>
    <scope>NUCLEOTIDE SEQUENCE [LARGE SCALE GENOMIC DNA]</scope>
</reference>
<dbReference type="GO" id="GO:0008236">
    <property type="term" value="F:serine-type peptidase activity"/>
    <property type="evidence" value="ECO:0007669"/>
    <property type="project" value="UniProtKB-KW"/>
</dbReference>
<dbReference type="SMART" id="SM00181">
    <property type="entry name" value="EGF"/>
    <property type="match status" value="4"/>
</dbReference>
<dbReference type="Pfam" id="PF21471">
    <property type="entry name" value="Reelin_subrepeat-B"/>
    <property type="match status" value="13"/>
</dbReference>
<evidence type="ECO:0000256" key="2">
    <source>
        <dbReference type="ARBA" id="ARBA00022473"/>
    </source>
</evidence>
<keyword evidence="2" id="KW-0217">Developmental protein</keyword>
<comment type="function">
    <text evidence="15">Extracellular matrix serine protease secreted by pioneer neurons that plays a role in layering of neurons in the cerebral cortex and cerebellum by coordinating cell positioning during neurodevelopment. Regulates microtubule function in neurons and neuronal migration. Binding to the extracellular domains of lipoprotein receptors VLDLR and LRP8/APOER2 induces tyrosine phosphorylation of DAB1 and modulation of TAU phosphorylation. Affects migration of sympathetic preganglionic neurons in the spinal cord, where it seems to act as a barrier to neuronal migration. Enzymatic activity is important for the modulation of cell adhesion.</text>
</comment>
<dbReference type="InterPro" id="IPR049419">
    <property type="entry name" value="Reelin_subrepeat-B"/>
</dbReference>
<dbReference type="InterPro" id="IPR042307">
    <property type="entry name" value="Reeler_sf"/>
</dbReference>
<dbReference type="GO" id="GO:0006508">
    <property type="term" value="P:proteolysis"/>
    <property type="evidence" value="ECO:0007669"/>
    <property type="project" value="UniProtKB-KW"/>
</dbReference>
<evidence type="ECO:0000256" key="8">
    <source>
        <dbReference type="ARBA" id="ARBA00022825"/>
    </source>
</evidence>
<feature type="region of interest" description="Disordered" evidence="16">
    <location>
        <begin position="431"/>
        <end position="479"/>
    </location>
</feature>
<evidence type="ECO:0000256" key="1">
    <source>
        <dbReference type="ARBA" id="ARBA00004498"/>
    </source>
</evidence>
<dbReference type="InterPro" id="IPR034968">
    <property type="entry name" value="Reelin"/>
</dbReference>
<dbReference type="GO" id="GO:0007417">
    <property type="term" value="P:central nervous system development"/>
    <property type="evidence" value="ECO:0007669"/>
    <property type="project" value="InterPro"/>
</dbReference>
<evidence type="ECO:0000256" key="12">
    <source>
        <dbReference type="ARBA" id="ARBA00023773"/>
    </source>
</evidence>
<evidence type="ECO:0000256" key="7">
    <source>
        <dbReference type="ARBA" id="ARBA00022801"/>
    </source>
</evidence>
<name>A0AAV4BRK8_9GAST</name>
<comment type="similarity">
    <text evidence="12">Belongs to the reelin family.</text>
</comment>
<evidence type="ECO:0000256" key="11">
    <source>
        <dbReference type="ARBA" id="ARBA00022889"/>
    </source>
</evidence>
<dbReference type="GO" id="GO:0007155">
    <property type="term" value="P:cell adhesion"/>
    <property type="evidence" value="ECO:0007669"/>
    <property type="project" value="UniProtKB-KW"/>
</dbReference>
<dbReference type="InterPro" id="IPR000742">
    <property type="entry name" value="EGF"/>
</dbReference>
<organism evidence="19 20">
    <name type="scientific">Plakobranchus ocellatus</name>
    <dbReference type="NCBI Taxonomy" id="259542"/>
    <lineage>
        <taxon>Eukaryota</taxon>
        <taxon>Metazoa</taxon>
        <taxon>Spiralia</taxon>
        <taxon>Lophotrochozoa</taxon>
        <taxon>Mollusca</taxon>
        <taxon>Gastropoda</taxon>
        <taxon>Heterobranchia</taxon>
        <taxon>Euthyneura</taxon>
        <taxon>Panpulmonata</taxon>
        <taxon>Sacoglossa</taxon>
        <taxon>Placobranchoidea</taxon>
        <taxon>Plakobranchidae</taxon>
        <taxon>Plakobranchus</taxon>
    </lineage>
</organism>
<keyword evidence="11" id="KW-0130">Cell adhesion</keyword>
<evidence type="ECO:0000256" key="17">
    <source>
        <dbReference type="SAM" id="SignalP"/>
    </source>
</evidence>
<dbReference type="InterPro" id="IPR002861">
    <property type="entry name" value="Reeler_dom"/>
</dbReference>
<keyword evidence="5" id="KW-0645">Protease</keyword>
<dbReference type="Gene3D" id="2.60.120.260">
    <property type="entry name" value="Galactose-binding domain-like"/>
    <property type="match status" value="14"/>
</dbReference>
<evidence type="ECO:0000256" key="10">
    <source>
        <dbReference type="ARBA" id="ARBA00022837"/>
    </source>
</evidence>
<feature type="chain" id="PRO_5043439067" description="Reelin" evidence="17">
    <location>
        <begin position="34"/>
        <end position="2796"/>
    </location>
</feature>
<keyword evidence="4" id="KW-0272">Extracellular matrix</keyword>
<evidence type="ECO:0000256" key="15">
    <source>
        <dbReference type="ARBA" id="ARBA00046064"/>
    </source>
</evidence>
<keyword evidence="9" id="KW-0862">Zinc</keyword>
<evidence type="ECO:0000256" key="6">
    <source>
        <dbReference type="ARBA" id="ARBA00022723"/>
    </source>
</evidence>
<sequence length="2796" mass="307736">MTMTHRGGVSHAWPLRLQTLLFLFLSSSLPVATQRQMTHLQPFFFLCNYHGQPQNFGLDSGQVVLSVNIEGNPIGYKPDTFYNVSISSSETFDSLLMTGLYTAPSSISNSRSSSVTQGSHDVMCSIIHSQVSPRPMKTLSFIWMAPPTGTGCVNFLATATHGQQLLFKDTSIAQLCEQGAASPTILHPELAEVNTDSVLIRDDFDSDPDFNPNLWSTVQGGRVGDDCGHPVSGNSAIFCDSVGTRKMVSAPLNLTSAHMLQFFLGEGSCRPASKSDKDIIIAYGINGCSRWIPIQTIKAATTSKSEIHLVTLPLKARLVGTCIMFFQPSSNTGAHNPFLTTQNPTVKSAAPTTTLLSGPTDITTQTTPTLPTTAAETTETHTVTTKAATESATKQIIAIVPSTLSSATMISATSSATMISATSSATTISATSPATTISATSPATTISATSPQTSTSAKETSVTTADSTSATSTTRMRTHTRAATTTPILTETGPTDPGDINALLGGLPVVQPNDRQQAAQPVNDFHACWTMDNVVIVNTAEPPPTLQENFDPIDPSDWLFFPGAQIDLQCQAHGNALIFNDRNQTSTYATTRDLNLDAQDVQGNAFLFENFDTGNTKLTIEGGHLGSSCGIIHHGEALILDGPKQRRVCTDMFDIYDVDSARFYLKFGGGPGCQADRQSPPVLMYLEDEHDSTFMLDTLQAHAYLAHADLVTRTLVNSTMRLRVHKKARFCLLQKSHAGRHSDVWAVDDIALLPLLPLRSKPDADKVFQASLNLNCGSSNGGNKSPSISVEYSTDHGATWHEFYSPCLPFTCRNGQYNTLSSYLSGKDIYGWDRLTLPIPYSGLSPHSRFRVRQHGSPAGQWALDDVFIGPCSKWCNGHGMCTESGCSCDYGYEGPVCEHTTSPAPATLQEAFEDSSVTSASSMLDIIGGSVSYLCGVVASGKAIVFNDAGRRSLTTTEINTTSVSHVQFTLRVGSQSVTSSCPPPDSPWESVLLEMSCDGGITWALLGQYHTADYNRPMSLSTPIPDNLKRLCQFRWRQPQHSGQDKDVWAIDDILLLSLQDAGSGFDRNTPSETVDGIERSVTSLAVEMMNSPDLDKRLTANLGKLEDSFCGRMRSLKFSSSERNGEPRTLQTKALRVGPGYIAQFDLVMGCGVPYNGHLDNRIYFQYSVDHGISWHLVEDICVPPDVCDTYTSGSIYHHTKYETWQTVSIWLSPTTWSQQTKFQWIQPDWSETDVWAVSRVYIGHPCLELCHGHGTCHLGACSCHDGFSGESCTPQNKLDSSIHADFGHRYDPKMDFTIRGGEVIHADEGCGIILAGESLLFDKDGARELLTKDMNTELVDFLQFWIQIGGESSGSDRGGGNVIAGDGARCSGADRRSESILVRYSNDGGIRWTLLADLHHKKYRTPSFVHLPLPEKAKSKHTRFQLWQPEHSGQGTDHWAVDEIMFGNYSKLHTLEDDFNTYLDPIQSGQWRVITDGATGKYCGRLQPSLVMSNQVNRKLIISKDVQLKPGNVLQFEINVDCGKLYRWNHPVILQYSHDNGHTWSLVEDPCYMDQECDGKLTEGSIYYTGTHGQWTLVVIPISDKIAMHPAIFQWWQQGGVDHSFSLDNVYIGPQCPHNCNRRGVCSHGVCHCLDVQEDGAEVSGPDCAPSGVTPQGMLDRFDNQNMPLMEFWQHIRSGHLGRGCGVVDLGDSLYFGGDGTREAQTWQLNTTEKRILEVSIKIGADRFSATCRPASSREEAVIIDFSRDNGISWSVLRVVQPSFEDVKSATILVNLPLEAKSDRTIFRFWQPLGLGGMPRAEWAIDSVLVGVNETSRPGFEDKFAEMMPSRYNWFLADAASNRETCGSPDSALEFSHKDGYHIAETWDYQVTPTTFLQFDLALNCGALTHELYDIALEYSIDHGQKWFPVLSACTPPNYECAGYHLSSAYPSAYYGNWTRVTVALPEGTVSPKTRFRWRRSGIKEPTPIWAIDNVYLGSDCPWLCSGHGVCDQGKCLCDQGFGGEICVSITPLPATLKDDFDSMKPRPTIWGEVHGGSSSQLCGAVVTDKSLTFQKNGLRIAVTHDMDSTLVTHIEFHFRYGCGGEADPWPRKHSVLLQYSTTGGILWKLIREIYFSNTSSPVFYSIPLPPGAKHNATRFRFWQASSAGEQSSVWALDNLYIGPMFVRPPSLFDTFQAGSPQNDQPGDPVAWIFVNNGQIDQFCDSHRRSYLSLGMGDNSALVFRRYNQGQISAITTDLDLGPNSVLQFDINVGCGTAPRAKYPVRLEYSADGGSSWDLLGPDCVQEAKFAHVQKSASVAASCFESYLPSTVFYAGESSYWRRVVVPLNHIRVCGPVRFRWYQGKIPDTDFGPEWAIDNVYIGPSCLEHCNGHGYCIAGTMCKCDTGYKEPLCVPDAPLPTFLKEDFDTRPSPYTNVGTALGPTLSGIGSGSSNSIDERNWNLWSSGRVQAGHRCGKVFTGSSFVQDTEGARALTTSNLDLSIANSIQFHIRLGCNKTVSTTTLPLYLQYSINGGIYWTTIEQFDFSPGQNRSRYIALHLPRGSLTNATQIRWFQPPVSGHHQEEWAIDQVNTLAWYFTEQEHERYASTADVKVNMGSFLQFDLSMGCSDTSVQSRTCFDLRLEYSHDLGTNWHLLFPACLPSMPECGQYHQSSTYRSDMFTDWNTVTVPLPKYTWSSQTRFRLYQAPGYSSNQNWAVRHLYVGWNCPTFCQGHGHCQNSGCVCNPGWSGDGCSKPQSPLLTKLVEDFSSSPKINQWVQTVGGAVVHPCRVLGAGEAMHFTGVSDAWLARSD</sequence>
<keyword evidence="8" id="KW-0720">Serine protease</keyword>
<dbReference type="Proteomes" id="UP000735302">
    <property type="component" value="Unassembled WGS sequence"/>
</dbReference>
<protein>
    <recommendedName>
        <fullName evidence="13">Reelin</fullName>
    </recommendedName>
</protein>
<dbReference type="PANTHER" id="PTHR11841:SF1">
    <property type="entry name" value="REELIN"/>
    <property type="match status" value="1"/>
</dbReference>
<dbReference type="GO" id="GO:0001764">
    <property type="term" value="P:neuron migration"/>
    <property type="evidence" value="ECO:0007669"/>
    <property type="project" value="InterPro"/>
</dbReference>
<dbReference type="SUPFAM" id="SSF50939">
    <property type="entry name" value="Sialidases"/>
    <property type="match status" value="2"/>
</dbReference>
<keyword evidence="6" id="KW-0479">Metal-binding</keyword>
<dbReference type="PROSITE" id="PS51019">
    <property type="entry name" value="REELIN"/>
    <property type="match status" value="1"/>
</dbReference>
<feature type="domain" description="Reelin" evidence="18">
    <location>
        <begin position="32"/>
        <end position="188"/>
    </location>
</feature>
<dbReference type="PROSITE" id="PS00022">
    <property type="entry name" value="EGF_1"/>
    <property type="match status" value="3"/>
</dbReference>
<accession>A0AAV4BRK8</accession>
<dbReference type="EMBL" id="BLXT01005284">
    <property type="protein sequence ID" value="GFO21735.1"/>
    <property type="molecule type" value="Genomic_DNA"/>
</dbReference>
<feature type="signal peptide" evidence="17">
    <location>
        <begin position="1"/>
        <end position="33"/>
    </location>
</feature>
<proteinExistence type="inferred from homology"/>
<evidence type="ECO:0000256" key="14">
    <source>
        <dbReference type="ARBA" id="ARBA00044961"/>
    </source>
</evidence>
<dbReference type="InterPro" id="IPR036278">
    <property type="entry name" value="Sialidase_sf"/>
</dbReference>
<comment type="subcellular location">
    <subcellularLocation>
        <location evidence="1">Secreted</location>
        <location evidence="1">Extracellular space</location>
        <location evidence="1">Extracellular matrix</location>
    </subcellularLocation>
</comment>
<dbReference type="FunFam" id="2.60.120.260:FF:000003">
    <property type="entry name" value="Reelin"/>
    <property type="match status" value="3"/>
</dbReference>
<evidence type="ECO:0000256" key="9">
    <source>
        <dbReference type="ARBA" id="ARBA00022833"/>
    </source>
</evidence>
<dbReference type="Gene3D" id="2.60.40.4060">
    <property type="entry name" value="Reeler domain"/>
    <property type="match status" value="1"/>
</dbReference>
<evidence type="ECO:0000313" key="19">
    <source>
        <dbReference type="EMBL" id="GFO21735.1"/>
    </source>
</evidence>
<dbReference type="PANTHER" id="PTHR11841">
    <property type="entry name" value="REELIN"/>
    <property type="match status" value="1"/>
</dbReference>
<dbReference type="PROSITE" id="PS01186">
    <property type="entry name" value="EGF_2"/>
    <property type="match status" value="4"/>
</dbReference>
<dbReference type="GO" id="GO:0070325">
    <property type="term" value="F:lipoprotein particle receptor binding"/>
    <property type="evidence" value="ECO:0007669"/>
    <property type="project" value="InterPro"/>
</dbReference>
<gene>
    <name evidence="19" type="ORF">PoB_004824000</name>
</gene>
<evidence type="ECO:0000256" key="3">
    <source>
        <dbReference type="ARBA" id="ARBA00022525"/>
    </source>
</evidence>
<keyword evidence="10" id="KW-0106">Calcium</keyword>
<keyword evidence="20" id="KW-1185">Reference proteome</keyword>
<evidence type="ECO:0000256" key="13">
    <source>
        <dbReference type="ARBA" id="ARBA00023900"/>
    </source>
</evidence>
<dbReference type="GO" id="GO:0046872">
    <property type="term" value="F:metal ion binding"/>
    <property type="evidence" value="ECO:0007669"/>
    <property type="project" value="UniProtKB-KW"/>
</dbReference>
<evidence type="ECO:0000256" key="4">
    <source>
        <dbReference type="ARBA" id="ARBA00022530"/>
    </source>
</evidence>
<keyword evidence="17" id="KW-0732">Signal</keyword>
<evidence type="ECO:0000256" key="16">
    <source>
        <dbReference type="SAM" id="MobiDB-lite"/>
    </source>
</evidence>
<keyword evidence="3" id="KW-0964">Secreted</keyword>
<evidence type="ECO:0000256" key="5">
    <source>
        <dbReference type="ARBA" id="ARBA00022670"/>
    </source>
</evidence>
<evidence type="ECO:0000259" key="18">
    <source>
        <dbReference type="PROSITE" id="PS51019"/>
    </source>
</evidence>
<evidence type="ECO:0000313" key="20">
    <source>
        <dbReference type="Proteomes" id="UP000735302"/>
    </source>
</evidence>
<keyword evidence="7" id="KW-0378">Hydrolase</keyword>